<dbReference type="EMBL" id="AYKW01000013">
    <property type="protein sequence ID" value="PIL30743.1"/>
    <property type="molecule type" value="Genomic_DNA"/>
</dbReference>
<dbReference type="STRING" id="1077348.A0A2G8SAG4"/>
<feature type="compositionally biased region" description="Low complexity" evidence="1">
    <location>
        <begin position="1"/>
        <end position="14"/>
    </location>
</feature>
<feature type="compositionally biased region" description="Basic and acidic residues" evidence="1">
    <location>
        <begin position="70"/>
        <end position="79"/>
    </location>
</feature>
<organism evidence="2 3">
    <name type="scientific">Ganoderma sinense ZZ0214-1</name>
    <dbReference type="NCBI Taxonomy" id="1077348"/>
    <lineage>
        <taxon>Eukaryota</taxon>
        <taxon>Fungi</taxon>
        <taxon>Dikarya</taxon>
        <taxon>Basidiomycota</taxon>
        <taxon>Agaricomycotina</taxon>
        <taxon>Agaricomycetes</taxon>
        <taxon>Polyporales</taxon>
        <taxon>Polyporaceae</taxon>
        <taxon>Ganoderma</taxon>
    </lineage>
</organism>
<evidence type="ECO:0000256" key="1">
    <source>
        <dbReference type="SAM" id="MobiDB-lite"/>
    </source>
</evidence>
<feature type="region of interest" description="Disordered" evidence="1">
    <location>
        <begin position="1"/>
        <end position="92"/>
    </location>
</feature>
<sequence length="125" mass="14072">MLALRRLPRYAPRLTHIRGNATLEAASASQAQASAPPPPPPVTAKTATPPAAKEAAPEEPTEDTTQSEQPKGKQREWPKRRPPISLERPREWNRPIAKGVEPAYDYALRYILRDAQFLRARSWRS</sequence>
<accession>A0A2G8SAG4</accession>
<comment type="caution">
    <text evidence="2">The sequence shown here is derived from an EMBL/GenBank/DDBJ whole genome shotgun (WGS) entry which is preliminary data.</text>
</comment>
<feature type="compositionally biased region" description="Low complexity" evidence="1">
    <location>
        <begin position="43"/>
        <end position="54"/>
    </location>
</feature>
<evidence type="ECO:0000313" key="3">
    <source>
        <dbReference type="Proteomes" id="UP000230002"/>
    </source>
</evidence>
<gene>
    <name evidence="2" type="ORF">GSI_06911</name>
</gene>
<evidence type="ECO:0000313" key="2">
    <source>
        <dbReference type="EMBL" id="PIL30743.1"/>
    </source>
</evidence>
<dbReference type="AlphaFoldDB" id="A0A2G8SAG4"/>
<keyword evidence="3" id="KW-1185">Reference proteome</keyword>
<feature type="compositionally biased region" description="Low complexity" evidence="1">
    <location>
        <begin position="21"/>
        <end position="34"/>
    </location>
</feature>
<reference evidence="2 3" key="1">
    <citation type="journal article" date="2015" name="Sci. Rep.">
        <title>Chromosome-level genome map provides insights into diverse defense mechanisms in the medicinal fungus Ganoderma sinense.</title>
        <authorList>
            <person name="Zhu Y."/>
            <person name="Xu J."/>
            <person name="Sun C."/>
            <person name="Zhou S."/>
            <person name="Xu H."/>
            <person name="Nelson D.R."/>
            <person name="Qian J."/>
            <person name="Song J."/>
            <person name="Luo H."/>
            <person name="Xiang L."/>
            <person name="Li Y."/>
            <person name="Xu Z."/>
            <person name="Ji A."/>
            <person name="Wang L."/>
            <person name="Lu S."/>
            <person name="Hayward A."/>
            <person name="Sun W."/>
            <person name="Li X."/>
            <person name="Schwartz D.C."/>
            <person name="Wang Y."/>
            <person name="Chen S."/>
        </authorList>
    </citation>
    <scope>NUCLEOTIDE SEQUENCE [LARGE SCALE GENOMIC DNA]</scope>
    <source>
        <strain evidence="2 3">ZZ0214-1</strain>
    </source>
</reference>
<protein>
    <submittedName>
        <fullName evidence="2">Uncharacterized protein</fullName>
    </submittedName>
</protein>
<name>A0A2G8SAG4_9APHY</name>
<dbReference type="Proteomes" id="UP000230002">
    <property type="component" value="Unassembled WGS sequence"/>
</dbReference>
<proteinExistence type="predicted"/>